<keyword evidence="10" id="KW-1185">Reference proteome</keyword>
<dbReference type="NCBIfam" id="TIGR00678">
    <property type="entry name" value="holB"/>
    <property type="match status" value="1"/>
</dbReference>
<dbReference type="EC" id="2.7.7.7" evidence="1"/>
<dbReference type="FunFam" id="3.40.50.300:FF:001108">
    <property type="entry name" value="DNA polymerase III subunit delta"/>
    <property type="match status" value="1"/>
</dbReference>
<reference evidence="9 10" key="1">
    <citation type="submission" date="2022-12" db="EMBL/GenBank/DDBJ databases">
        <title>Coexistence and Characterization of a Novel Tigecycline Resistance gene tet(X) variant and blaNDM-1 in a Pseudomonas caeni Isolate of Chicken Origin.</title>
        <authorList>
            <person name="Lu X."/>
            <person name="Zhang L."/>
            <person name="Li R."/>
            <person name="Wang Z."/>
        </authorList>
    </citation>
    <scope>NUCLEOTIDE SEQUENCE [LARGE SCALE GENOMIC DNA]</scope>
    <source>
        <strain evidence="9 10">CE14</strain>
    </source>
</reference>
<dbReference type="GO" id="GO:0008408">
    <property type="term" value="F:3'-5' exonuclease activity"/>
    <property type="evidence" value="ECO:0007669"/>
    <property type="project" value="InterPro"/>
</dbReference>
<dbReference type="EMBL" id="CP114976">
    <property type="protein sequence ID" value="WBE26205.1"/>
    <property type="molecule type" value="Genomic_DNA"/>
</dbReference>
<evidence type="ECO:0000256" key="5">
    <source>
        <dbReference type="ARBA" id="ARBA00022705"/>
    </source>
</evidence>
<dbReference type="GO" id="GO:0003887">
    <property type="term" value="F:DNA-directed DNA polymerase activity"/>
    <property type="evidence" value="ECO:0007669"/>
    <property type="project" value="UniProtKB-KW"/>
</dbReference>
<dbReference type="AlphaFoldDB" id="A0AAE9VPZ6"/>
<proteinExistence type="predicted"/>
<dbReference type="Pfam" id="PF13177">
    <property type="entry name" value="DNA_pol3_delta2"/>
    <property type="match status" value="1"/>
</dbReference>
<feature type="domain" description="DNA polymerase III delta subunit C-terminal" evidence="8">
    <location>
        <begin position="209"/>
        <end position="323"/>
    </location>
</feature>
<evidence type="ECO:0000313" key="9">
    <source>
        <dbReference type="EMBL" id="WBE26205.1"/>
    </source>
</evidence>
<keyword evidence="3 9" id="KW-0808">Transferase</keyword>
<dbReference type="GO" id="GO:0009360">
    <property type="term" value="C:DNA polymerase III complex"/>
    <property type="evidence" value="ECO:0007669"/>
    <property type="project" value="InterPro"/>
</dbReference>
<dbReference type="SUPFAM" id="SSF52540">
    <property type="entry name" value="P-loop containing nucleoside triphosphate hydrolases"/>
    <property type="match status" value="1"/>
</dbReference>
<evidence type="ECO:0000256" key="2">
    <source>
        <dbReference type="ARBA" id="ARBA00014363"/>
    </source>
</evidence>
<dbReference type="GO" id="GO:0003677">
    <property type="term" value="F:DNA binding"/>
    <property type="evidence" value="ECO:0007669"/>
    <property type="project" value="InterPro"/>
</dbReference>
<dbReference type="PANTHER" id="PTHR11669:SF8">
    <property type="entry name" value="DNA POLYMERASE III SUBUNIT DELTA"/>
    <property type="match status" value="1"/>
</dbReference>
<dbReference type="KEGG" id="dce:O6P33_05075"/>
<evidence type="ECO:0000256" key="7">
    <source>
        <dbReference type="ARBA" id="ARBA00049244"/>
    </source>
</evidence>
<dbReference type="InterPro" id="IPR050238">
    <property type="entry name" value="DNA_Rep/Repair_Clamp_Loader"/>
</dbReference>
<dbReference type="Gene3D" id="3.40.50.300">
    <property type="entry name" value="P-loop containing nucleotide triphosphate hydrolases"/>
    <property type="match status" value="1"/>
</dbReference>
<evidence type="ECO:0000256" key="3">
    <source>
        <dbReference type="ARBA" id="ARBA00022679"/>
    </source>
</evidence>
<dbReference type="Pfam" id="PF09115">
    <property type="entry name" value="DNApol3-delta_C"/>
    <property type="match status" value="1"/>
</dbReference>
<evidence type="ECO:0000256" key="6">
    <source>
        <dbReference type="ARBA" id="ARBA00022932"/>
    </source>
</evidence>
<dbReference type="GO" id="GO:0006261">
    <property type="term" value="P:DNA-templated DNA replication"/>
    <property type="evidence" value="ECO:0007669"/>
    <property type="project" value="TreeGrafter"/>
</dbReference>
<keyword evidence="5" id="KW-0235">DNA replication</keyword>
<name>A0AAE9VPZ6_9GAMM</name>
<dbReference type="RefSeq" id="WP_269819131.1">
    <property type="nucleotide sequence ID" value="NZ_CP114976.1"/>
</dbReference>
<evidence type="ECO:0000313" key="10">
    <source>
        <dbReference type="Proteomes" id="UP001212189"/>
    </source>
</evidence>
<dbReference type="PANTHER" id="PTHR11669">
    <property type="entry name" value="REPLICATION FACTOR C / DNA POLYMERASE III GAMMA-TAU SUBUNIT"/>
    <property type="match status" value="1"/>
</dbReference>
<keyword evidence="6" id="KW-0239">DNA-directed DNA polymerase</keyword>
<protein>
    <recommendedName>
        <fullName evidence="2">DNA polymerase III subunit delta'</fullName>
        <ecNumber evidence="1">2.7.7.7</ecNumber>
    </recommendedName>
</protein>
<dbReference type="InterPro" id="IPR015199">
    <property type="entry name" value="DNA_pol_III_delta_C"/>
</dbReference>
<dbReference type="NCBIfam" id="NF004310">
    <property type="entry name" value="PRK05707.1"/>
    <property type="match status" value="1"/>
</dbReference>
<evidence type="ECO:0000256" key="4">
    <source>
        <dbReference type="ARBA" id="ARBA00022695"/>
    </source>
</evidence>
<gene>
    <name evidence="9" type="ORF">O6P33_05075</name>
</gene>
<evidence type="ECO:0000256" key="1">
    <source>
        <dbReference type="ARBA" id="ARBA00012417"/>
    </source>
</evidence>
<evidence type="ECO:0000259" key="8">
    <source>
        <dbReference type="Pfam" id="PF09115"/>
    </source>
</evidence>
<dbReference type="InterPro" id="IPR027417">
    <property type="entry name" value="P-loop_NTPase"/>
</dbReference>
<accession>A0AAE9VPZ6</accession>
<dbReference type="InterPro" id="IPR004622">
    <property type="entry name" value="DNA_pol_HolB"/>
</dbReference>
<comment type="catalytic activity">
    <reaction evidence="7">
        <text>DNA(n) + a 2'-deoxyribonucleoside 5'-triphosphate = DNA(n+1) + diphosphate</text>
        <dbReference type="Rhea" id="RHEA:22508"/>
        <dbReference type="Rhea" id="RHEA-COMP:17339"/>
        <dbReference type="Rhea" id="RHEA-COMP:17340"/>
        <dbReference type="ChEBI" id="CHEBI:33019"/>
        <dbReference type="ChEBI" id="CHEBI:61560"/>
        <dbReference type="ChEBI" id="CHEBI:173112"/>
        <dbReference type="EC" id="2.7.7.7"/>
    </reaction>
</comment>
<sequence>MHNNLYPWQTSLWQSLAGRSQQAHAYLLHGPKGSGKRALAEHFAAFLLCRSPVAQQPCGQCAACKLYAADTHPDLLRLEPEEEGKGILIASVRDLVGRILQTSQQGGRKVIIVEPAEAMTTGSANALLKSLEEPTGSTIFLLISHQFSFLLPTIKSRCVLQVCPLPNAQESIEWLQQQQSELSAEQCQTLLALASGSPLNAQKLFGSDVLAIREQVVSGVKQLFKQQSSPSDLAVAWAKMPQELIFDWFCQWAQLLLRYKITEDDTELGLPDMSVVLKHVAPRAPLTALLETQDWLLEHRQKVLRRVPLRADLLLEGLLVRWQMLLPR</sequence>
<dbReference type="Proteomes" id="UP001212189">
    <property type="component" value="Chromosome"/>
</dbReference>
<keyword evidence="4 9" id="KW-0548">Nucleotidyltransferase</keyword>
<organism evidence="9 10">
    <name type="scientific">Denitrificimonas caeni</name>
    <dbReference type="NCBI Taxonomy" id="521720"/>
    <lineage>
        <taxon>Bacteria</taxon>
        <taxon>Pseudomonadati</taxon>
        <taxon>Pseudomonadota</taxon>
        <taxon>Gammaproteobacteria</taxon>
        <taxon>Pseudomonadales</taxon>
        <taxon>Pseudomonadaceae</taxon>
        <taxon>Denitrificimonas</taxon>
    </lineage>
</organism>